<dbReference type="RefSeq" id="WP_254017058.1">
    <property type="nucleotide sequence ID" value="NZ_CAKXZT010000068.1"/>
</dbReference>
<dbReference type="Proteomes" id="UP001153050">
    <property type="component" value="Unassembled WGS sequence"/>
</dbReference>
<comment type="similarity">
    <text evidence="1">Belongs to the UPF0065 (bug) family.</text>
</comment>
<keyword evidence="4" id="KW-1185">Reference proteome</keyword>
<dbReference type="PIRSF" id="PIRSF017082">
    <property type="entry name" value="YflP"/>
    <property type="match status" value="1"/>
</dbReference>
<keyword evidence="2" id="KW-0732">Signal</keyword>
<protein>
    <submittedName>
        <fullName evidence="3">Tricarboxylic transport TctC</fullName>
    </submittedName>
</protein>
<sequence length="331" mass="35517">MLHKTKIILAAAITLLSTAAAYAEWKPERPVEFVVASGAGGGTDNFARTIQAIITKHDLMDQPIVVLNKGSGSGAEAFIYAKGNAGDPHKLIFATNNVYLLPHVAKLAYTSQDLEPIAALALDEFLIWVKADSEYKDAKSFIDAAKANPGQVPFGGSQSKDTDETLVALIEQETGADFKYVPFNGGGEVGVQLAGGHVAANVNNPNENLGQWQGGAIRPLCVFSPERMAGGEPVQGDMGWDDIPTCAEAGLPIESYQMPRTVWAPAGLPQDALAFYSDLLKKVTETPEWKEYVAKTSQTGRFLAGAEFKDFIGKSEENALKVFKAEGWLVQ</sequence>
<feature type="chain" id="PRO_5045628079" evidence="2">
    <location>
        <begin position="24"/>
        <end position="331"/>
    </location>
</feature>
<comment type="caution">
    <text evidence="3">The sequence shown here is derived from an EMBL/GenBank/DDBJ whole genome shotgun (WGS) entry which is preliminary data.</text>
</comment>
<dbReference type="InterPro" id="IPR042100">
    <property type="entry name" value="Bug_dom1"/>
</dbReference>
<dbReference type="Gene3D" id="3.40.190.150">
    <property type="entry name" value="Bordetella uptake gene, domain 1"/>
    <property type="match status" value="1"/>
</dbReference>
<dbReference type="Pfam" id="PF03401">
    <property type="entry name" value="TctC"/>
    <property type="match status" value="1"/>
</dbReference>
<dbReference type="PANTHER" id="PTHR42928:SF1">
    <property type="entry name" value="BLR4371 PROTEIN"/>
    <property type="match status" value="1"/>
</dbReference>
<dbReference type="EMBL" id="CAKXZT010000068">
    <property type="protein sequence ID" value="CAH2397001.1"/>
    <property type="molecule type" value="Genomic_DNA"/>
</dbReference>
<dbReference type="Gene3D" id="3.40.190.10">
    <property type="entry name" value="Periplasmic binding protein-like II"/>
    <property type="match status" value="1"/>
</dbReference>
<accession>A0ABN8JIP5</accession>
<evidence type="ECO:0000313" key="4">
    <source>
        <dbReference type="Proteomes" id="UP001153050"/>
    </source>
</evidence>
<reference evidence="3 4" key="1">
    <citation type="submission" date="2022-03" db="EMBL/GenBank/DDBJ databases">
        <authorList>
            <person name="Brunel B."/>
        </authorList>
    </citation>
    <scope>NUCLEOTIDE SEQUENCE [LARGE SCALE GENOMIC DNA]</scope>
    <source>
        <strain evidence="3">STM5069sample</strain>
    </source>
</reference>
<dbReference type="PANTHER" id="PTHR42928">
    <property type="entry name" value="TRICARBOXYLATE-BINDING PROTEIN"/>
    <property type="match status" value="1"/>
</dbReference>
<name>A0ABN8JIP5_9HYPH</name>
<evidence type="ECO:0000256" key="1">
    <source>
        <dbReference type="ARBA" id="ARBA00006987"/>
    </source>
</evidence>
<evidence type="ECO:0000256" key="2">
    <source>
        <dbReference type="SAM" id="SignalP"/>
    </source>
</evidence>
<gene>
    <name evidence="3" type="ORF">MES5069_160014</name>
</gene>
<evidence type="ECO:0000313" key="3">
    <source>
        <dbReference type="EMBL" id="CAH2397001.1"/>
    </source>
</evidence>
<dbReference type="CDD" id="cd07012">
    <property type="entry name" value="PBP2_Bug_TTT"/>
    <property type="match status" value="1"/>
</dbReference>
<proteinExistence type="inferred from homology"/>
<organism evidence="3 4">
    <name type="scientific">Mesorhizobium escarrei</name>
    <dbReference type="NCBI Taxonomy" id="666018"/>
    <lineage>
        <taxon>Bacteria</taxon>
        <taxon>Pseudomonadati</taxon>
        <taxon>Pseudomonadota</taxon>
        <taxon>Alphaproteobacteria</taxon>
        <taxon>Hyphomicrobiales</taxon>
        <taxon>Phyllobacteriaceae</taxon>
        <taxon>Mesorhizobium</taxon>
    </lineage>
</organism>
<feature type="signal peptide" evidence="2">
    <location>
        <begin position="1"/>
        <end position="23"/>
    </location>
</feature>
<dbReference type="InterPro" id="IPR005064">
    <property type="entry name" value="BUG"/>
</dbReference>